<dbReference type="Pfam" id="PF03466">
    <property type="entry name" value="LysR_substrate"/>
    <property type="match status" value="1"/>
</dbReference>
<organism evidence="7 8">
    <name type="scientific">Falsiruegeria mediterranea M17</name>
    <dbReference type="NCBI Taxonomy" id="1200281"/>
    <lineage>
        <taxon>Bacteria</taxon>
        <taxon>Pseudomonadati</taxon>
        <taxon>Pseudomonadota</taxon>
        <taxon>Alphaproteobacteria</taxon>
        <taxon>Rhodobacterales</taxon>
        <taxon>Roseobacteraceae</taxon>
        <taxon>Falsiruegeria</taxon>
    </lineage>
</organism>
<proteinExistence type="inferred from homology"/>
<dbReference type="PROSITE" id="PS50931">
    <property type="entry name" value="HTH_LYSR"/>
    <property type="match status" value="1"/>
</dbReference>
<dbReference type="InterPro" id="IPR005119">
    <property type="entry name" value="LysR_subst-bd"/>
</dbReference>
<dbReference type="InterPro" id="IPR000847">
    <property type="entry name" value="LysR_HTH_N"/>
</dbReference>
<evidence type="ECO:0000256" key="3">
    <source>
        <dbReference type="ARBA" id="ARBA00023125"/>
    </source>
</evidence>
<dbReference type="InterPro" id="IPR036388">
    <property type="entry name" value="WH-like_DNA-bd_sf"/>
</dbReference>
<evidence type="ECO:0000313" key="7">
    <source>
        <dbReference type="EMBL" id="SPJ27527.1"/>
    </source>
</evidence>
<dbReference type="Gene3D" id="1.10.10.10">
    <property type="entry name" value="Winged helix-like DNA-binding domain superfamily/Winged helix DNA-binding domain"/>
    <property type="match status" value="1"/>
</dbReference>
<gene>
    <name evidence="7" type="primary">oxyR_1</name>
    <name evidence="7" type="ORF">TRM7615_01017</name>
</gene>
<dbReference type="PANTHER" id="PTHR30346">
    <property type="entry name" value="TRANSCRIPTIONAL DUAL REGULATOR HCAR-RELATED"/>
    <property type="match status" value="1"/>
</dbReference>
<dbReference type="GO" id="GO:0003700">
    <property type="term" value="F:DNA-binding transcription factor activity"/>
    <property type="evidence" value="ECO:0007669"/>
    <property type="project" value="InterPro"/>
</dbReference>
<dbReference type="SUPFAM" id="SSF46785">
    <property type="entry name" value="Winged helix' DNA-binding domain"/>
    <property type="match status" value="1"/>
</dbReference>
<evidence type="ECO:0000259" key="6">
    <source>
        <dbReference type="PROSITE" id="PS50931"/>
    </source>
</evidence>
<dbReference type="SUPFAM" id="SSF53850">
    <property type="entry name" value="Periplasmic binding protein-like II"/>
    <property type="match status" value="1"/>
</dbReference>
<evidence type="ECO:0000313" key="8">
    <source>
        <dbReference type="Proteomes" id="UP000244898"/>
    </source>
</evidence>
<protein>
    <submittedName>
        <fullName evidence="7">Hydrogen peroxide-inducible genes activator</fullName>
    </submittedName>
</protein>
<dbReference type="InterPro" id="IPR036390">
    <property type="entry name" value="WH_DNA-bd_sf"/>
</dbReference>
<evidence type="ECO:0000256" key="2">
    <source>
        <dbReference type="ARBA" id="ARBA00023015"/>
    </source>
</evidence>
<dbReference type="Gene3D" id="3.40.190.10">
    <property type="entry name" value="Periplasmic binding protein-like II"/>
    <property type="match status" value="2"/>
</dbReference>
<accession>A0A2R8C538</accession>
<dbReference type="CDD" id="cd08411">
    <property type="entry name" value="PBP2_OxyR"/>
    <property type="match status" value="1"/>
</dbReference>
<evidence type="ECO:0000256" key="5">
    <source>
        <dbReference type="ARBA" id="ARBA00023163"/>
    </source>
</evidence>
<evidence type="ECO:0000256" key="1">
    <source>
        <dbReference type="ARBA" id="ARBA00009437"/>
    </source>
</evidence>
<keyword evidence="8" id="KW-1185">Reference proteome</keyword>
<comment type="similarity">
    <text evidence="1">Belongs to the LysR transcriptional regulatory family.</text>
</comment>
<dbReference type="PRINTS" id="PR00039">
    <property type="entry name" value="HTHLYSR"/>
</dbReference>
<dbReference type="EMBL" id="ONZG01000002">
    <property type="protein sequence ID" value="SPJ27527.1"/>
    <property type="molecule type" value="Genomic_DNA"/>
</dbReference>
<evidence type="ECO:0000256" key="4">
    <source>
        <dbReference type="ARBA" id="ARBA00023159"/>
    </source>
</evidence>
<dbReference type="Proteomes" id="UP000244898">
    <property type="component" value="Unassembled WGS sequence"/>
</dbReference>
<dbReference type="GO" id="GO:0032993">
    <property type="term" value="C:protein-DNA complex"/>
    <property type="evidence" value="ECO:0007669"/>
    <property type="project" value="TreeGrafter"/>
</dbReference>
<keyword evidence="3" id="KW-0238">DNA-binding</keyword>
<dbReference type="FunFam" id="1.10.10.10:FF:000001">
    <property type="entry name" value="LysR family transcriptional regulator"/>
    <property type="match status" value="1"/>
</dbReference>
<dbReference type="PANTHER" id="PTHR30346:SF26">
    <property type="entry name" value="HYDROGEN PEROXIDE-INDUCIBLE GENES ACTIVATOR"/>
    <property type="match status" value="1"/>
</dbReference>
<sequence length="316" mass="34628">MGRGGIRVSNITLRQIRYFAVLSSTLQYRRAAQQLGISQPSLSLQIAALEEALGARLIERKRSGLILTPTGREAAAQAERVLREVDRLVHVAGPSRSEMSGTLRLGSSPTIGPYLLPRVLRQLHQSYPDLKLVIRDSTPKELVEDLIAGRHDMILTQLPVPGDNLRLRTLFREPLSLAVAREHPLAERKQAVRADLSGESLLSLSPAFALHTQVTGLGVDTGATLRNDFEGTSLDALRQMVSLGMGVTLLPALYVRSEVNLRDPDVSVLDLRPPLYRQIGLAWRAASGEPPAFARFADLIRDVVRAEFAAEVTLTS</sequence>
<reference evidence="8" key="1">
    <citation type="submission" date="2018-03" db="EMBL/GenBank/DDBJ databases">
        <authorList>
            <person name="Rodrigo-Torres L."/>
            <person name="Arahal R. D."/>
            <person name="Lucena T."/>
        </authorList>
    </citation>
    <scope>NUCLEOTIDE SEQUENCE [LARGE SCALE GENOMIC DNA]</scope>
    <source>
        <strain evidence="8">CECT 7615</strain>
    </source>
</reference>
<name>A0A2R8C538_9RHOB</name>
<dbReference type="GO" id="GO:0003677">
    <property type="term" value="F:DNA binding"/>
    <property type="evidence" value="ECO:0007669"/>
    <property type="project" value="UniProtKB-KW"/>
</dbReference>
<dbReference type="AlphaFoldDB" id="A0A2R8C538"/>
<feature type="domain" description="HTH lysR-type" evidence="6">
    <location>
        <begin position="11"/>
        <end position="68"/>
    </location>
</feature>
<keyword evidence="4" id="KW-0010">Activator</keyword>
<dbReference type="Pfam" id="PF00126">
    <property type="entry name" value="HTH_1"/>
    <property type="match status" value="1"/>
</dbReference>
<keyword evidence="5" id="KW-0804">Transcription</keyword>
<keyword evidence="2" id="KW-0805">Transcription regulation</keyword>